<accession>A0AA37F9Z1</accession>
<feature type="transmembrane region" description="Helical" evidence="1">
    <location>
        <begin position="138"/>
        <end position="160"/>
    </location>
</feature>
<keyword evidence="1" id="KW-1133">Transmembrane helix</keyword>
<feature type="transmembrane region" description="Helical" evidence="1">
    <location>
        <begin position="172"/>
        <end position="189"/>
    </location>
</feature>
<dbReference type="EMBL" id="BMNY01000003">
    <property type="protein sequence ID" value="GGM78646.1"/>
    <property type="molecule type" value="Genomic_DNA"/>
</dbReference>
<sequence length="190" mass="19749">MIYYILGLAAAIAALHMVAPDHWVPLSALSVRSGYTQRKTLSLSLLIGITHGLATSALSASVAFLGLVFLSGALVRYISFVLLIAVSVYIVANAIREQSAGTEVQQVSLAASVIPDPALVPILLLASPSGLYTLSVAIVVFLAVTVATVVCMVYVSMLGYLRGLSGLRPATVDYIVAAVLAGTALYVLLS</sequence>
<keyword evidence="1" id="KW-0812">Transmembrane</keyword>
<feature type="transmembrane region" description="Helical" evidence="1">
    <location>
        <begin position="44"/>
        <end position="70"/>
    </location>
</feature>
<proteinExistence type="predicted"/>
<feature type="transmembrane region" description="Helical" evidence="1">
    <location>
        <begin position="77"/>
        <end position="95"/>
    </location>
</feature>
<organism evidence="2 3">
    <name type="scientific">Thermogymnomonas acidicola</name>
    <dbReference type="NCBI Taxonomy" id="399579"/>
    <lineage>
        <taxon>Archaea</taxon>
        <taxon>Methanobacteriati</taxon>
        <taxon>Thermoplasmatota</taxon>
        <taxon>Thermoplasmata</taxon>
        <taxon>Thermoplasmatales</taxon>
        <taxon>Thermogymnomonas</taxon>
    </lineage>
</organism>
<gene>
    <name evidence="2" type="ORF">GCM10007108_16040</name>
</gene>
<keyword evidence="1" id="KW-0472">Membrane</keyword>
<protein>
    <submittedName>
        <fullName evidence="2">Uncharacterized protein</fullName>
    </submittedName>
</protein>
<evidence type="ECO:0000256" key="1">
    <source>
        <dbReference type="SAM" id="Phobius"/>
    </source>
</evidence>
<dbReference type="AlphaFoldDB" id="A0AA37F9Z1"/>
<feature type="transmembrane region" description="Helical" evidence="1">
    <location>
        <begin position="107"/>
        <end position="126"/>
    </location>
</feature>
<dbReference type="RefSeq" id="WP_188681728.1">
    <property type="nucleotide sequence ID" value="NZ_BMNY01000003.1"/>
</dbReference>
<evidence type="ECO:0000313" key="2">
    <source>
        <dbReference type="EMBL" id="GGM78646.1"/>
    </source>
</evidence>
<dbReference type="Proteomes" id="UP000632195">
    <property type="component" value="Unassembled WGS sequence"/>
</dbReference>
<keyword evidence="3" id="KW-1185">Reference proteome</keyword>
<reference evidence="2" key="2">
    <citation type="submission" date="2022-09" db="EMBL/GenBank/DDBJ databases">
        <authorList>
            <person name="Sun Q."/>
            <person name="Ohkuma M."/>
        </authorList>
    </citation>
    <scope>NUCLEOTIDE SEQUENCE</scope>
    <source>
        <strain evidence="2">JCM 13583</strain>
    </source>
</reference>
<name>A0AA37F9Z1_9ARCH</name>
<comment type="caution">
    <text evidence="2">The sequence shown here is derived from an EMBL/GenBank/DDBJ whole genome shotgun (WGS) entry which is preliminary data.</text>
</comment>
<evidence type="ECO:0000313" key="3">
    <source>
        <dbReference type="Proteomes" id="UP000632195"/>
    </source>
</evidence>
<reference evidence="2" key="1">
    <citation type="journal article" date="2014" name="Int. J. Syst. Evol. Microbiol.">
        <title>Complete genome sequence of Corynebacterium casei LMG S-19264T (=DSM 44701T), isolated from a smear-ripened cheese.</title>
        <authorList>
            <consortium name="US DOE Joint Genome Institute (JGI-PGF)"/>
            <person name="Walter F."/>
            <person name="Albersmeier A."/>
            <person name="Kalinowski J."/>
            <person name="Ruckert C."/>
        </authorList>
    </citation>
    <scope>NUCLEOTIDE SEQUENCE</scope>
    <source>
        <strain evidence="2">JCM 13583</strain>
    </source>
</reference>